<dbReference type="RefSeq" id="WP_039455106.1">
    <property type="nucleotide sequence ID" value="NZ_JSWE01000058.1"/>
</dbReference>
<comment type="caution">
    <text evidence="1">The sequence shown here is derived from an EMBL/GenBank/DDBJ whole genome shotgun (WGS) entry which is preliminary data.</text>
</comment>
<evidence type="ECO:0000313" key="1">
    <source>
        <dbReference type="EMBL" id="KIE05869.1"/>
    </source>
</evidence>
<evidence type="ECO:0000313" key="2">
    <source>
        <dbReference type="Proteomes" id="UP000031258"/>
    </source>
</evidence>
<dbReference type="EMBL" id="JSWE01000058">
    <property type="protein sequence ID" value="KIE05869.1"/>
    <property type="molecule type" value="Genomic_DNA"/>
</dbReference>
<protein>
    <submittedName>
        <fullName evidence="1">Uncharacterized protein</fullName>
    </submittedName>
</protein>
<dbReference type="AlphaFoldDB" id="A0A0C1QK06"/>
<dbReference type="OrthoDB" id="9820844at2"/>
<sequence length="233" mass="25245">MSKGVVKEVLDVLNSLGNLAEGAVKMDPNEVMSSTKSLVAELGGLISQSGDIRKDLKGNISSIIDEFKDNKTPADIINDLVKLEQNFEQISGSFIVLKDALVATITKLKEAFVEIKDYVSQVVQSGKEMVSTFIATDKELIAGIKSTWSESKNETSGHHDLGFFFKQVAGKTKEVIKDQIEAVGKCVHDVVAINDTKKLIDFAEGLLSSAQNSSDSYMAIEPAYNVSSVHSDL</sequence>
<dbReference type="Proteomes" id="UP000031258">
    <property type="component" value="Unassembled WGS sequence"/>
</dbReference>
<accession>A0A0C1QK06</accession>
<organism evidence="1 2">
    <name type="scientific">Candidatus Jidaibacter acanthamoebae</name>
    <dbReference type="NCBI Taxonomy" id="86105"/>
    <lineage>
        <taxon>Bacteria</taxon>
        <taxon>Pseudomonadati</taxon>
        <taxon>Pseudomonadota</taxon>
        <taxon>Alphaproteobacteria</taxon>
        <taxon>Rickettsiales</taxon>
        <taxon>Candidatus Midichloriaceae</taxon>
        <taxon>Candidatus Jidaibacter</taxon>
    </lineage>
</organism>
<keyword evidence="2" id="KW-1185">Reference proteome</keyword>
<proteinExistence type="predicted"/>
<gene>
    <name evidence="1" type="ORF">NF27_CG00490</name>
</gene>
<name>A0A0C1QK06_9RICK</name>
<reference evidence="1 2" key="1">
    <citation type="submission" date="2014-11" db="EMBL/GenBank/DDBJ databases">
        <title>A Rickettsiales Symbiont of Amoebae With Ancient Features.</title>
        <authorList>
            <person name="Schulz F."/>
            <person name="Martijn J."/>
            <person name="Wascher F."/>
            <person name="Kostanjsek R."/>
            <person name="Ettema T.J."/>
            <person name="Horn M."/>
        </authorList>
    </citation>
    <scope>NUCLEOTIDE SEQUENCE [LARGE SCALE GENOMIC DNA]</scope>
    <source>
        <strain evidence="1 2">UWC36</strain>
    </source>
</reference>